<evidence type="ECO:0000313" key="1">
    <source>
        <dbReference type="EMBL" id="GME96140.1"/>
    </source>
</evidence>
<keyword evidence="2" id="KW-1185">Reference proteome</keyword>
<proteinExistence type="predicted"/>
<organism evidence="1 2">
    <name type="scientific">Ambrosiozyma monospora</name>
    <name type="common">Yeast</name>
    <name type="synonym">Endomycopsis monosporus</name>
    <dbReference type="NCBI Taxonomy" id="43982"/>
    <lineage>
        <taxon>Eukaryota</taxon>
        <taxon>Fungi</taxon>
        <taxon>Dikarya</taxon>
        <taxon>Ascomycota</taxon>
        <taxon>Saccharomycotina</taxon>
        <taxon>Pichiomycetes</taxon>
        <taxon>Pichiales</taxon>
        <taxon>Pichiaceae</taxon>
        <taxon>Ambrosiozyma</taxon>
    </lineage>
</organism>
<comment type="caution">
    <text evidence="1">The sequence shown here is derived from an EMBL/GenBank/DDBJ whole genome shotgun (WGS) entry which is preliminary data.</text>
</comment>
<dbReference type="EMBL" id="BSXS01009650">
    <property type="protein sequence ID" value="GME96140.1"/>
    <property type="molecule type" value="Genomic_DNA"/>
</dbReference>
<dbReference type="Proteomes" id="UP001165064">
    <property type="component" value="Unassembled WGS sequence"/>
</dbReference>
<sequence length="456" mass="50450">MPNPEPNDNSSNDPICSGDVLSNKGSTPDICLSGDTGDNQLKQTSTDTTLIGLNSGQSAVTLIAGLDQDGSPVSQITTTPQYSSLMSNVIEEQFQDMDVGISDVSQDEEPTDVQYSTRSFRFRQFCKRLKKNFSHRHHHDQDSINPNETGVNIKSHEDDGQSVSISSSTASSSNPATLIRTAFEHHIQKYREKKLRKQQKSLHNKVQAESQAQIEGEVEIAVDVQSSLPELHRAENNHQLHSTDHNPDPDVTPDLTSENNCLQPQRHSHSISLTSSRRVISSPLRQHQSHGNFLRPTNSANIQFPPQATSRSNTSDNATLVSLPQQHSFHVIHSTSISDSRSLSNGTCSPQRHTHGRYFFDGDELNEEPICEAVETVKFDEFDTKIKASHDKDDYEDVTISFAGDKSDITYDAAVNPQYPSSVIEVYMGPDGRPISRSQFPKAMYASGGESTSSHY</sequence>
<reference evidence="1" key="1">
    <citation type="submission" date="2023-04" db="EMBL/GenBank/DDBJ databases">
        <title>Ambrosiozyma monospora NBRC 10751.</title>
        <authorList>
            <person name="Ichikawa N."/>
            <person name="Sato H."/>
            <person name="Tonouchi N."/>
        </authorList>
    </citation>
    <scope>NUCLEOTIDE SEQUENCE</scope>
    <source>
        <strain evidence="1">NBRC 10751</strain>
    </source>
</reference>
<protein>
    <submittedName>
        <fullName evidence="1">Unnamed protein product</fullName>
    </submittedName>
</protein>
<name>A0ACB5TVC6_AMBMO</name>
<gene>
    <name evidence="1" type="ORF">Amon02_000990700</name>
</gene>
<evidence type="ECO:0000313" key="2">
    <source>
        <dbReference type="Proteomes" id="UP001165064"/>
    </source>
</evidence>
<accession>A0ACB5TVC6</accession>